<accession>A0A162V3I9</accession>
<gene>
    <name evidence="5" type="ORF">PHYBLDRAFT_139728</name>
</gene>
<dbReference type="Proteomes" id="UP000077315">
    <property type="component" value="Unassembled WGS sequence"/>
</dbReference>
<evidence type="ECO:0000256" key="2">
    <source>
        <dbReference type="SAM" id="MobiDB-lite"/>
    </source>
</evidence>
<feature type="domain" description="Threonine/serine exporter-like N-terminal" evidence="4">
    <location>
        <begin position="197"/>
        <end position="433"/>
    </location>
</feature>
<dbReference type="InParanoid" id="A0A162V3I9"/>
<feature type="transmembrane region" description="Helical" evidence="3">
    <location>
        <begin position="371"/>
        <end position="392"/>
    </location>
</feature>
<dbReference type="STRING" id="763407.A0A162V3I9"/>
<dbReference type="EMBL" id="KV440972">
    <property type="protein sequence ID" value="OAD79703.1"/>
    <property type="molecule type" value="Genomic_DNA"/>
</dbReference>
<dbReference type="VEuPathDB" id="FungiDB:PHYBLDRAFT_139728"/>
<dbReference type="InterPro" id="IPR051361">
    <property type="entry name" value="ThrE/Ser_Exporter"/>
</dbReference>
<evidence type="ECO:0000256" key="1">
    <source>
        <dbReference type="ARBA" id="ARBA00034125"/>
    </source>
</evidence>
<dbReference type="OrthoDB" id="413008at2759"/>
<comment type="similarity">
    <text evidence="1">Belongs to the ThrE exporter (TC 2.A.79) family.</text>
</comment>
<dbReference type="GO" id="GO:0022857">
    <property type="term" value="F:transmembrane transporter activity"/>
    <property type="evidence" value="ECO:0007669"/>
    <property type="project" value="InterPro"/>
</dbReference>
<keyword evidence="3" id="KW-1133">Transmembrane helix</keyword>
<keyword evidence="3" id="KW-0472">Membrane</keyword>
<dbReference type="AlphaFoldDB" id="A0A162V3I9"/>
<dbReference type="InterPro" id="IPR010619">
    <property type="entry name" value="ThrE-like_N"/>
</dbReference>
<reference evidence="6" key="1">
    <citation type="submission" date="2015-06" db="EMBL/GenBank/DDBJ databases">
        <title>Expansion of signal transduction pathways in fungi by whole-genome duplication.</title>
        <authorList>
            <consortium name="DOE Joint Genome Institute"/>
            <person name="Corrochano L.M."/>
            <person name="Kuo A."/>
            <person name="Marcet-Houben M."/>
            <person name="Polaino S."/>
            <person name="Salamov A."/>
            <person name="Villalobos J.M."/>
            <person name="Alvarez M.I."/>
            <person name="Avalos J."/>
            <person name="Benito E.P."/>
            <person name="Benoit I."/>
            <person name="Burger G."/>
            <person name="Camino L.P."/>
            <person name="Canovas D."/>
            <person name="Cerda-Olmedo E."/>
            <person name="Cheng J.-F."/>
            <person name="Dominguez A."/>
            <person name="Elias M."/>
            <person name="Eslava A.P."/>
            <person name="Glaser F."/>
            <person name="Grimwood J."/>
            <person name="Gutierrez G."/>
            <person name="Heitman J."/>
            <person name="Henrissat B."/>
            <person name="Iturriaga E.A."/>
            <person name="Lang B.F."/>
            <person name="Lavin J.L."/>
            <person name="Lee S."/>
            <person name="Li W."/>
            <person name="Lindquist E."/>
            <person name="Lopez-Garcia S."/>
            <person name="Luque E.M."/>
            <person name="Marcos A.T."/>
            <person name="Martin J."/>
            <person name="McCluskey K."/>
            <person name="Medina H.R."/>
            <person name="Miralles-Duran A."/>
            <person name="Miyazaki A."/>
            <person name="Munoz-Torres E."/>
            <person name="Oguiza J.A."/>
            <person name="Ohm R."/>
            <person name="Olmedo M."/>
            <person name="Orejas M."/>
            <person name="Ortiz-Castellanos L."/>
            <person name="Pisabarro A.G."/>
            <person name="Rodriguez-Romero J."/>
            <person name="Ruiz-Herrera J."/>
            <person name="Ruiz-Vazquez R."/>
            <person name="Sanz C."/>
            <person name="Schackwitz W."/>
            <person name="Schmutz J."/>
            <person name="Shahriari M."/>
            <person name="Shelest E."/>
            <person name="Silva-Franco F."/>
            <person name="Soanes D."/>
            <person name="Syed K."/>
            <person name="Tagua V.G."/>
            <person name="Talbot N.J."/>
            <person name="Thon M."/>
            <person name="De vries R.P."/>
            <person name="Wiebenga A."/>
            <person name="Yadav J.S."/>
            <person name="Braun E.L."/>
            <person name="Baker S."/>
            <person name="Garre V."/>
            <person name="Horwitz B."/>
            <person name="Torres-Martinez S."/>
            <person name="Idnurm A."/>
            <person name="Herrera-Estrella A."/>
            <person name="Gabaldon T."/>
            <person name="Grigoriev I.V."/>
        </authorList>
    </citation>
    <scope>NUCLEOTIDE SEQUENCE [LARGE SCALE GENOMIC DNA]</scope>
    <source>
        <strain evidence="6">NRRL 1555(-)</strain>
    </source>
</reference>
<feature type="region of interest" description="Disordered" evidence="2">
    <location>
        <begin position="65"/>
        <end position="86"/>
    </location>
</feature>
<keyword evidence="3" id="KW-0812">Transmembrane</keyword>
<feature type="compositionally biased region" description="Polar residues" evidence="2">
    <location>
        <begin position="39"/>
        <end position="50"/>
    </location>
</feature>
<keyword evidence="6" id="KW-1185">Reference proteome</keyword>
<feature type="transmembrane region" description="Helical" evidence="3">
    <location>
        <begin position="565"/>
        <end position="586"/>
    </location>
</feature>
<dbReference type="RefSeq" id="XP_018297743.1">
    <property type="nucleotide sequence ID" value="XM_018430279.1"/>
</dbReference>
<evidence type="ECO:0000313" key="6">
    <source>
        <dbReference type="Proteomes" id="UP000077315"/>
    </source>
</evidence>
<name>A0A162V3I9_PHYB8</name>
<feature type="compositionally biased region" description="Polar residues" evidence="2">
    <location>
        <begin position="10"/>
        <end position="29"/>
    </location>
</feature>
<dbReference type="GeneID" id="28991185"/>
<dbReference type="PANTHER" id="PTHR31082:SF4">
    <property type="entry name" value="PHEROMONE-REGULATED MEMBRANE PROTEIN 10"/>
    <property type="match status" value="1"/>
</dbReference>
<protein>
    <recommendedName>
        <fullName evidence="4">Threonine/serine exporter-like N-terminal domain-containing protein</fullName>
    </recommendedName>
</protein>
<feature type="transmembrane region" description="Helical" evidence="3">
    <location>
        <begin position="454"/>
        <end position="471"/>
    </location>
</feature>
<feature type="region of interest" description="Disordered" evidence="2">
    <location>
        <begin position="1"/>
        <end position="50"/>
    </location>
</feature>
<evidence type="ECO:0000256" key="3">
    <source>
        <dbReference type="SAM" id="Phobius"/>
    </source>
</evidence>
<sequence length="598" mass="64736">MSLKGGPSIMSESNSFSSLASQDTLTEGSPAQACPPNNCPQQGPSLSGWESQLSDILEPIESTSTHLHSNYSAPTEHNSSIEPPSTSYFASLKGSLTRKFSAKSPAQWRDSQKIPARDSSIGTMTSLRRNYNNPLERKQRIRGNTHQRRHHQNPGIIEQLPKEEPEDCVVIKLADDSPTYAQDQPIEVTMYEKKKQVIILLGQSLLKTGCPSHRVEDVLLNTARLMEIDATFSFLPDSIIFTFKHSTNGTTESVMAKSPTGFDTNKIFQINAIMNNFQNNRCEIEECLSALQVVAAAPSTWGVIGTLFCFGASSFTASVVMFGGSWIDASLSCGLGCLVALLSVIAGYFPAYSRVFDISASILVAIITRAMHNYVCFTSVAVSSILILLPGYAMTMSILEVSARHITTGTTRLVYAVVYAFMLAYGLQIGSSVYTAIDPNASDEGICINPISHWFYIPLFPIMSVSIAMSFGSSYRQWPTQTFCAALGFCISYFVGKVVPDGQIVGSLAAFCVGLYSNLALKITGDAPLVPLCVGVTLLVPGSIGVKGAYALLHQNDITKSLFPLHMMTIALGLSVGLFAAAMIVYPTGKNRSMYISL</sequence>
<dbReference type="PANTHER" id="PTHR31082">
    <property type="entry name" value="PHEROMONE-REGULATED MEMBRANE PROTEIN 10"/>
    <property type="match status" value="1"/>
</dbReference>
<feature type="transmembrane region" description="Helical" evidence="3">
    <location>
        <begin position="528"/>
        <end position="553"/>
    </location>
</feature>
<feature type="transmembrane region" description="Helical" evidence="3">
    <location>
        <begin position="329"/>
        <end position="351"/>
    </location>
</feature>
<feature type="transmembrane region" description="Helical" evidence="3">
    <location>
        <begin position="301"/>
        <end position="322"/>
    </location>
</feature>
<evidence type="ECO:0000259" key="4">
    <source>
        <dbReference type="Pfam" id="PF06738"/>
    </source>
</evidence>
<dbReference type="Pfam" id="PF06738">
    <property type="entry name" value="ThrE"/>
    <property type="match status" value="1"/>
</dbReference>
<evidence type="ECO:0000313" key="5">
    <source>
        <dbReference type="EMBL" id="OAD79703.1"/>
    </source>
</evidence>
<organism evidence="5 6">
    <name type="scientific">Phycomyces blakesleeanus (strain ATCC 8743b / DSM 1359 / FGSC 10004 / NBRC 33097 / NRRL 1555)</name>
    <dbReference type="NCBI Taxonomy" id="763407"/>
    <lineage>
        <taxon>Eukaryota</taxon>
        <taxon>Fungi</taxon>
        <taxon>Fungi incertae sedis</taxon>
        <taxon>Mucoromycota</taxon>
        <taxon>Mucoromycotina</taxon>
        <taxon>Mucoromycetes</taxon>
        <taxon>Mucorales</taxon>
        <taxon>Phycomycetaceae</taxon>
        <taxon>Phycomyces</taxon>
    </lineage>
</organism>
<feature type="transmembrane region" description="Helical" evidence="3">
    <location>
        <begin position="413"/>
        <end position="434"/>
    </location>
</feature>
<proteinExistence type="inferred from homology"/>